<dbReference type="Pfam" id="PF20151">
    <property type="entry name" value="DUF6533"/>
    <property type="match status" value="1"/>
</dbReference>
<evidence type="ECO:0000313" key="4">
    <source>
        <dbReference type="EMBL" id="KAK6980747.1"/>
    </source>
</evidence>
<protein>
    <recommendedName>
        <fullName evidence="3">DUF6533 domain-containing protein</fullName>
    </recommendedName>
</protein>
<dbReference type="EMBL" id="JAWWNJ010000157">
    <property type="protein sequence ID" value="KAK6980747.1"/>
    <property type="molecule type" value="Genomic_DNA"/>
</dbReference>
<reference evidence="4 5" key="1">
    <citation type="journal article" date="2024" name="J Genomics">
        <title>Draft genome sequencing and assembly of Favolaschia claudopus CIRM-BRFM 2984 isolated from oak limbs.</title>
        <authorList>
            <person name="Navarro D."/>
            <person name="Drula E."/>
            <person name="Chaduli D."/>
            <person name="Cazenave R."/>
            <person name="Ahrendt S."/>
            <person name="Wang J."/>
            <person name="Lipzen A."/>
            <person name="Daum C."/>
            <person name="Barry K."/>
            <person name="Grigoriev I.V."/>
            <person name="Favel A."/>
            <person name="Rosso M.N."/>
            <person name="Martin F."/>
        </authorList>
    </citation>
    <scope>NUCLEOTIDE SEQUENCE [LARGE SCALE GENOMIC DNA]</scope>
    <source>
        <strain evidence="4 5">CIRM-BRFM 2984</strain>
    </source>
</reference>
<feature type="domain" description="DUF6533" evidence="3">
    <location>
        <begin position="144"/>
        <end position="189"/>
    </location>
</feature>
<evidence type="ECO:0000256" key="2">
    <source>
        <dbReference type="SAM" id="Phobius"/>
    </source>
</evidence>
<keyword evidence="5" id="KW-1185">Reference proteome</keyword>
<gene>
    <name evidence="4" type="ORF">R3P38DRAFT_3235350</name>
</gene>
<feature type="region of interest" description="Disordered" evidence="1">
    <location>
        <begin position="16"/>
        <end position="50"/>
    </location>
</feature>
<feature type="transmembrane region" description="Helical" evidence="2">
    <location>
        <begin position="337"/>
        <end position="355"/>
    </location>
</feature>
<feature type="compositionally biased region" description="Polar residues" evidence="1">
    <location>
        <begin position="35"/>
        <end position="45"/>
    </location>
</feature>
<feature type="transmembrane region" description="Helical" evidence="2">
    <location>
        <begin position="269"/>
        <end position="290"/>
    </location>
</feature>
<evidence type="ECO:0000259" key="3">
    <source>
        <dbReference type="Pfam" id="PF20151"/>
    </source>
</evidence>
<evidence type="ECO:0000256" key="1">
    <source>
        <dbReference type="SAM" id="MobiDB-lite"/>
    </source>
</evidence>
<dbReference type="Proteomes" id="UP001362999">
    <property type="component" value="Unassembled WGS sequence"/>
</dbReference>
<keyword evidence="2" id="KW-0472">Membrane</keyword>
<dbReference type="InterPro" id="IPR045340">
    <property type="entry name" value="DUF6533"/>
</dbReference>
<organism evidence="4 5">
    <name type="scientific">Favolaschia claudopus</name>
    <dbReference type="NCBI Taxonomy" id="2862362"/>
    <lineage>
        <taxon>Eukaryota</taxon>
        <taxon>Fungi</taxon>
        <taxon>Dikarya</taxon>
        <taxon>Basidiomycota</taxon>
        <taxon>Agaricomycotina</taxon>
        <taxon>Agaricomycetes</taxon>
        <taxon>Agaricomycetidae</taxon>
        <taxon>Agaricales</taxon>
        <taxon>Marasmiineae</taxon>
        <taxon>Mycenaceae</taxon>
        <taxon>Favolaschia</taxon>
    </lineage>
</organism>
<feature type="transmembrane region" description="Helical" evidence="2">
    <location>
        <begin position="225"/>
        <end position="249"/>
    </location>
</feature>
<evidence type="ECO:0000313" key="5">
    <source>
        <dbReference type="Proteomes" id="UP001362999"/>
    </source>
</evidence>
<keyword evidence="2" id="KW-1133">Transmembrane helix</keyword>
<sequence>MAGNFTSRRQLRCTSFSRELDRPLGATAPVGRNGARNSFSASSHSQQREDFRTMAIPRAGTRRQQVIIPIHQDIEMITQHPRIDAFIILDARHIAVPPLLTDVGTIYPQTAITIQLAFPPPFSLSPMDSASVIETLQIFQTLKYITAAIFILLVFDHCLTIGQEVKTIWGNSTVRLHSKAAFVINRYLTEGVTAYVRNFYDVGYTLVVLIRVYALWDRRANVARLLVSVFGICISTTTILGIFGAISMQRQLTYSPSLHTCVFGTKPRTIIAMLAVLSVFDLFLAVLVVFNAMDRPRLTHVELVSGLQTDGLGLFLILWCLRLADVFISIFKPPAEVFVAITAVWAVCSIVNARLHMRLEGLALSRAKGTVVMLEDMM</sequence>
<proteinExistence type="predicted"/>
<keyword evidence="2" id="KW-0812">Transmembrane</keyword>
<feature type="transmembrane region" description="Helical" evidence="2">
    <location>
        <begin position="311"/>
        <end position="331"/>
    </location>
</feature>
<comment type="caution">
    <text evidence="4">The sequence shown here is derived from an EMBL/GenBank/DDBJ whole genome shotgun (WGS) entry which is preliminary data.</text>
</comment>
<name>A0AAV9ZF54_9AGAR</name>
<accession>A0AAV9ZF54</accession>
<dbReference type="AlphaFoldDB" id="A0AAV9ZF54"/>